<sequence>MQQIMPENQPESSFIPSEIPPETLPETSAEERELLASGLVQQGPAGNFPNRQQPFLQAVHQGYRVAFPWQIPFSGWKRVARMVFHNLGSDQTGLSAAGCAFYGTLSLIPSISALISLYGLLFDPYTVEPQLEKMRIIMPNSLYQMISQQIHNLLEQPHSTLTFNLFFSFMVTLWAASAGTKSILSALNIAYQEEEHRSFLHYQMTGLLMTIGSLLIAILTLALLVALPAMVHYLPLTVPYQLRKSFGVDFIEQSSDLFVRMGSLCILAVFVLFAFSFVFRYGPSRRKAKWRWVIPGALFTMILWGLSSYAFSIYVGRMANYTTTYGPLGTVAGVMMWFYVTAYAVVLGAELNAALELHVNTDTTQGEDRPMGKRQAYVADHVV</sequence>
<feature type="region of interest" description="Disordered" evidence="6">
    <location>
        <begin position="1"/>
        <end position="31"/>
    </location>
</feature>
<feature type="transmembrane region" description="Helical" evidence="7">
    <location>
        <begin position="292"/>
        <end position="316"/>
    </location>
</feature>
<keyword evidence="4 7" id="KW-1133">Transmembrane helix</keyword>
<gene>
    <name evidence="8" type="ORF">JGUZn3_08420</name>
</gene>
<dbReference type="PANTHER" id="PTHR30213">
    <property type="entry name" value="INNER MEMBRANE PROTEIN YHJD"/>
    <property type="match status" value="1"/>
</dbReference>
<evidence type="ECO:0000256" key="7">
    <source>
        <dbReference type="SAM" id="Phobius"/>
    </source>
</evidence>
<evidence type="ECO:0000256" key="1">
    <source>
        <dbReference type="ARBA" id="ARBA00004651"/>
    </source>
</evidence>
<feature type="transmembrane region" description="Helical" evidence="7">
    <location>
        <begin position="99"/>
        <end position="121"/>
    </location>
</feature>
<dbReference type="AlphaFoldDB" id="A0A7H1NQL4"/>
<feature type="transmembrane region" description="Helical" evidence="7">
    <location>
        <begin position="257"/>
        <end position="280"/>
    </location>
</feature>
<evidence type="ECO:0000256" key="3">
    <source>
        <dbReference type="ARBA" id="ARBA00022692"/>
    </source>
</evidence>
<dbReference type="KEGG" id="ebla:JGUZn3_08420"/>
<reference evidence="8 9" key="1">
    <citation type="submission" date="2020-08" db="EMBL/GenBank/DDBJ databases">
        <title>Complete genome sequence of Entomobacter blattae G55GP.</title>
        <authorList>
            <person name="Poehlein A."/>
            <person name="Guzman J."/>
            <person name="Daniel R."/>
            <person name="Vilcinskas A."/>
        </authorList>
    </citation>
    <scope>NUCLEOTIDE SEQUENCE [LARGE SCALE GENOMIC DNA]</scope>
    <source>
        <strain evidence="8 9">G55GP</strain>
    </source>
</reference>
<dbReference type="InterPro" id="IPR017039">
    <property type="entry name" value="Virul_fac_BrkB"/>
</dbReference>
<feature type="transmembrane region" description="Helical" evidence="7">
    <location>
        <begin position="328"/>
        <end position="349"/>
    </location>
</feature>
<evidence type="ECO:0000256" key="6">
    <source>
        <dbReference type="SAM" id="MobiDB-lite"/>
    </source>
</evidence>
<accession>A0A7H1NQL4</accession>
<keyword evidence="9" id="KW-1185">Reference proteome</keyword>
<protein>
    <submittedName>
        <fullName evidence="8">Virulence factor BrkB</fullName>
    </submittedName>
</protein>
<name>A0A7H1NQL4_9PROT</name>
<comment type="subcellular location">
    <subcellularLocation>
        <location evidence="1">Cell membrane</location>
        <topology evidence="1">Multi-pass membrane protein</topology>
    </subcellularLocation>
</comment>
<dbReference type="EMBL" id="CP060244">
    <property type="protein sequence ID" value="QNT78074.1"/>
    <property type="molecule type" value="Genomic_DNA"/>
</dbReference>
<dbReference type="PANTHER" id="PTHR30213:SF0">
    <property type="entry name" value="UPF0761 MEMBRANE PROTEIN YIHY"/>
    <property type="match status" value="1"/>
</dbReference>
<feature type="transmembrane region" description="Helical" evidence="7">
    <location>
        <begin position="207"/>
        <end position="234"/>
    </location>
</feature>
<organism evidence="8 9">
    <name type="scientific">Entomobacter blattae</name>
    <dbReference type="NCBI Taxonomy" id="2762277"/>
    <lineage>
        <taxon>Bacteria</taxon>
        <taxon>Pseudomonadati</taxon>
        <taxon>Pseudomonadota</taxon>
        <taxon>Alphaproteobacteria</taxon>
        <taxon>Acetobacterales</taxon>
        <taxon>Acetobacteraceae</taxon>
        <taxon>Entomobacter</taxon>
    </lineage>
</organism>
<keyword evidence="3 7" id="KW-0812">Transmembrane</keyword>
<dbReference type="GO" id="GO:0005886">
    <property type="term" value="C:plasma membrane"/>
    <property type="evidence" value="ECO:0007669"/>
    <property type="project" value="UniProtKB-SubCell"/>
</dbReference>
<evidence type="ECO:0000256" key="2">
    <source>
        <dbReference type="ARBA" id="ARBA00022475"/>
    </source>
</evidence>
<evidence type="ECO:0000313" key="8">
    <source>
        <dbReference type="EMBL" id="QNT78074.1"/>
    </source>
</evidence>
<proteinExistence type="predicted"/>
<evidence type="ECO:0000313" key="9">
    <source>
        <dbReference type="Proteomes" id="UP000516349"/>
    </source>
</evidence>
<keyword evidence="5 7" id="KW-0472">Membrane</keyword>
<dbReference type="NCBIfam" id="TIGR00765">
    <property type="entry name" value="yihY_not_rbn"/>
    <property type="match status" value="1"/>
</dbReference>
<evidence type="ECO:0000256" key="5">
    <source>
        <dbReference type="ARBA" id="ARBA00023136"/>
    </source>
</evidence>
<dbReference type="Proteomes" id="UP000516349">
    <property type="component" value="Chromosome"/>
</dbReference>
<feature type="transmembrane region" description="Helical" evidence="7">
    <location>
        <begin position="165"/>
        <end position="187"/>
    </location>
</feature>
<dbReference type="Pfam" id="PF03631">
    <property type="entry name" value="Virul_fac_BrkB"/>
    <property type="match status" value="1"/>
</dbReference>
<evidence type="ECO:0000256" key="4">
    <source>
        <dbReference type="ARBA" id="ARBA00022989"/>
    </source>
</evidence>
<keyword evidence="2" id="KW-1003">Cell membrane</keyword>